<keyword evidence="1" id="KW-0812">Transmembrane</keyword>
<dbReference type="Proteomes" id="UP000176389">
    <property type="component" value="Unassembled WGS sequence"/>
</dbReference>
<evidence type="ECO:0000256" key="1">
    <source>
        <dbReference type="SAM" id="Phobius"/>
    </source>
</evidence>
<keyword evidence="1" id="KW-0472">Membrane</keyword>
<evidence type="ECO:0000313" key="2">
    <source>
        <dbReference type="EMBL" id="OGY25173.1"/>
    </source>
</evidence>
<feature type="transmembrane region" description="Helical" evidence="1">
    <location>
        <begin position="12"/>
        <end position="30"/>
    </location>
</feature>
<evidence type="ECO:0000313" key="3">
    <source>
        <dbReference type="Proteomes" id="UP000176389"/>
    </source>
</evidence>
<gene>
    <name evidence="2" type="ORF">A2Z11_00105</name>
</gene>
<comment type="caution">
    <text evidence="2">The sequence shown here is derived from an EMBL/GenBank/DDBJ whole genome shotgun (WGS) entry which is preliminary data.</text>
</comment>
<keyword evidence="1" id="KW-1133">Transmembrane helix</keyword>
<protein>
    <submittedName>
        <fullName evidence="2">Uncharacterized protein</fullName>
    </submittedName>
</protein>
<reference evidence="2 3" key="1">
    <citation type="journal article" date="2016" name="Nat. Commun.">
        <title>Thousands of microbial genomes shed light on interconnected biogeochemical processes in an aquifer system.</title>
        <authorList>
            <person name="Anantharaman K."/>
            <person name="Brown C.T."/>
            <person name="Hug L.A."/>
            <person name="Sharon I."/>
            <person name="Castelle C.J."/>
            <person name="Probst A.J."/>
            <person name="Thomas B.C."/>
            <person name="Singh A."/>
            <person name="Wilkins M.J."/>
            <person name="Karaoz U."/>
            <person name="Brodie E.L."/>
            <person name="Williams K.H."/>
            <person name="Hubbard S.S."/>
            <person name="Banfield J.F."/>
        </authorList>
    </citation>
    <scope>NUCLEOTIDE SEQUENCE [LARGE SCALE GENOMIC DNA]</scope>
</reference>
<organism evidence="2 3">
    <name type="scientific">Candidatus Woykebacteria bacterium RBG_16_43_9</name>
    <dbReference type="NCBI Taxonomy" id="1802596"/>
    <lineage>
        <taxon>Bacteria</taxon>
        <taxon>Candidatus Woykeibacteriota</taxon>
    </lineage>
</organism>
<name>A0A1G1WBW9_9BACT</name>
<accession>A0A1G1WBW9</accession>
<sequence>MEVFSDQRKTVIWLVSLLLEAVVGTILLAVGPHTALVIVVLFLSFVLFYHLLIPLLYRVVVER</sequence>
<dbReference type="EMBL" id="MHCS01000053">
    <property type="protein sequence ID" value="OGY25173.1"/>
    <property type="molecule type" value="Genomic_DNA"/>
</dbReference>
<feature type="transmembrane region" description="Helical" evidence="1">
    <location>
        <begin position="36"/>
        <end position="57"/>
    </location>
</feature>
<proteinExistence type="predicted"/>
<dbReference type="AlphaFoldDB" id="A0A1G1WBW9"/>